<evidence type="ECO:0000256" key="3">
    <source>
        <dbReference type="ARBA" id="ARBA00022692"/>
    </source>
</evidence>
<keyword evidence="3 6" id="KW-0812">Transmembrane</keyword>
<dbReference type="Pfam" id="PF03169">
    <property type="entry name" value="OPT"/>
    <property type="match status" value="1"/>
</dbReference>
<evidence type="ECO:0000256" key="6">
    <source>
        <dbReference type="SAM" id="Phobius"/>
    </source>
</evidence>
<dbReference type="InterPro" id="IPR004813">
    <property type="entry name" value="OPT"/>
</dbReference>
<feature type="transmembrane region" description="Helical" evidence="6">
    <location>
        <begin position="243"/>
        <end position="265"/>
    </location>
</feature>
<evidence type="ECO:0000256" key="2">
    <source>
        <dbReference type="ARBA" id="ARBA00022448"/>
    </source>
</evidence>
<feature type="transmembrane region" description="Helical" evidence="6">
    <location>
        <begin position="491"/>
        <end position="511"/>
    </location>
</feature>
<evidence type="ECO:0000256" key="5">
    <source>
        <dbReference type="ARBA" id="ARBA00023136"/>
    </source>
</evidence>
<evidence type="ECO:0000313" key="7">
    <source>
        <dbReference type="EMBL" id="PNV66534.1"/>
    </source>
</evidence>
<feature type="transmembrane region" description="Helical" evidence="6">
    <location>
        <begin position="98"/>
        <end position="121"/>
    </location>
</feature>
<accession>A0A2K2U8C7</accession>
<dbReference type="EMBL" id="PPEL01000002">
    <property type="protein sequence ID" value="PNV66534.1"/>
    <property type="molecule type" value="Genomic_DNA"/>
</dbReference>
<reference evidence="7 8" key="1">
    <citation type="journal article" date="2018" name="Int. J. Syst. Evol. Microbiol.">
        <title>Rubneribacter badeniensis gen. nov., sp. nov. and Enteroscipio rubneri gen. nov., sp. nov., new members of the Eggerthellaceae isolated from human faeces.</title>
        <authorList>
            <person name="Danylec N."/>
            <person name="Gobl A."/>
            <person name="Stoll D.A."/>
            <person name="Hetzer B."/>
            <person name="Kulling S.E."/>
            <person name="Huch M."/>
        </authorList>
    </citation>
    <scope>NUCLEOTIDE SEQUENCE [LARGE SCALE GENOMIC DNA]</scope>
    <source>
        <strain evidence="7 8">ResAG-85</strain>
    </source>
</reference>
<evidence type="ECO:0000256" key="4">
    <source>
        <dbReference type="ARBA" id="ARBA00022989"/>
    </source>
</evidence>
<dbReference type="RefSeq" id="WP_092200362.1">
    <property type="nucleotide sequence ID" value="NZ_PPEL01000002.1"/>
</dbReference>
<feature type="transmembrane region" description="Helical" evidence="6">
    <location>
        <begin position="358"/>
        <end position="390"/>
    </location>
</feature>
<protein>
    <submittedName>
        <fullName evidence="7">Peptide transporter</fullName>
    </submittedName>
</protein>
<proteinExistence type="predicted"/>
<keyword evidence="4 6" id="KW-1133">Transmembrane helix</keyword>
<feature type="transmembrane region" description="Helical" evidence="6">
    <location>
        <begin position="199"/>
        <end position="223"/>
    </location>
</feature>
<name>A0A2K2U8C7_9ACTN</name>
<comment type="subcellular location">
    <subcellularLocation>
        <location evidence="1">Membrane</location>
        <topology evidence="1">Multi-pass membrane protein</topology>
    </subcellularLocation>
</comment>
<feature type="transmembrane region" description="Helical" evidence="6">
    <location>
        <begin position="410"/>
        <end position="432"/>
    </location>
</feature>
<dbReference type="AlphaFoldDB" id="A0A2K2U8C7"/>
<dbReference type="PANTHER" id="PTHR31645">
    <property type="entry name" value="OLIGOPEPTIDE TRANSPORTER YGL114W-RELATED"/>
    <property type="match status" value="1"/>
</dbReference>
<evidence type="ECO:0000313" key="8">
    <source>
        <dbReference type="Proteomes" id="UP000236488"/>
    </source>
</evidence>
<organism evidence="7 8">
    <name type="scientific">Rubneribacter badeniensis</name>
    <dbReference type="NCBI Taxonomy" id="2070688"/>
    <lineage>
        <taxon>Bacteria</taxon>
        <taxon>Bacillati</taxon>
        <taxon>Actinomycetota</taxon>
        <taxon>Coriobacteriia</taxon>
        <taxon>Eggerthellales</taxon>
        <taxon>Eggerthellaceae</taxon>
        <taxon>Rubneribacter</taxon>
    </lineage>
</organism>
<feature type="transmembrane region" description="Helical" evidence="6">
    <location>
        <begin position="67"/>
        <end position="92"/>
    </location>
</feature>
<dbReference type="PANTHER" id="PTHR31645:SF0">
    <property type="entry name" value="OLIGOPEPTIDE TRANSPORTER YGL114W-RELATED"/>
    <property type="match status" value="1"/>
</dbReference>
<dbReference type="Proteomes" id="UP000236488">
    <property type="component" value="Unassembled WGS sequence"/>
</dbReference>
<gene>
    <name evidence="7" type="ORF">C2L80_01170</name>
</gene>
<sequence length="567" mass="56494">MDSVKGQLTLRGILIGCVGCAIITAASVYTALKMGALPWPIVFAAIISLFFLKALGHGKASLNEANVTHTVMSAGAMVAGGLAFTIPGAWMLGHADEAGWLEMLLVALSGVVLGLVCTALLRRHFIEDADLEYPIGEAAAQTLIAGDAGGSTGAKLFGAMGLAGVYTALRDGAGVVPAMFFGNVAIPGVSFGIYNSPMLLAVGFLVGTGAVAVWFAGALLANFGIVAGGSSAGLWDVASAQGIASSLGMGVMMGAGVGVICKNILPKAARTLRGARTARRGGASANADADAGAPKRRLRVSASLAACAVAAVALVACFGLSLGPVPSVIVVLLAFVATAMSAQSVGQTGIDPMEIFGLIVLLAVAAVSDVPQVQLFFVAGIVAVACGLAGDVMNDFHAGHVLGTSPKAQWIGQAIGAVVGALVSVAVMAVLVGAYGPEAFGPQASFVSAQASVVATMVSGIPSVPAFALGLAAGFALYLAGFPAMMLGLGIYLPFYMSLTAFLGALAKVVYDAVCKRRRAKLASEERAAREKAQAETGLVVSSGLLGGESVVGVLVALAAVATGLGA</sequence>
<dbReference type="GO" id="GO:0016020">
    <property type="term" value="C:membrane"/>
    <property type="evidence" value="ECO:0007669"/>
    <property type="project" value="UniProtKB-SubCell"/>
</dbReference>
<evidence type="ECO:0000256" key="1">
    <source>
        <dbReference type="ARBA" id="ARBA00004141"/>
    </source>
</evidence>
<dbReference type="GO" id="GO:0035673">
    <property type="term" value="F:oligopeptide transmembrane transporter activity"/>
    <property type="evidence" value="ECO:0007669"/>
    <property type="project" value="InterPro"/>
</dbReference>
<comment type="caution">
    <text evidence="7">The sequence shown here is derived from an EMBL/GenBank/DDBJ whole genome shotgun (WGS) entry which is preliminary data.</text>
</comment>
<feature type="transmembrane region" description="Helical" evidence="6">
    <location>
        <begin position="37"/>
        <end position="55"/>
    </location>
</feature>
<dbReference type="InterPro" id="IPR045035">
    <property type="entry name" value="YSL-like"/>
</dbReference>
<keyword evidence="2" id="KW-0813">Transport</keyword>
<feature type="transmembrane region" description="Helical" evidence="6">
    <location>
        <begin position="453"/>
        <end position="479"/>
    </location>
</feature>
<feature type="transmembrane region" description="Helical" evidence="6">
    <location>
        <begin position="12"/>
        <end position="31"/>
    </location>
</feature>
<feature type="transmembrane region" description="Helical" evidence="6">
    <location>
        <begin position="328"/>
        <end position="346"/>
    </location>
</feature>
<keyword evidence="5 6" id="KW-0472">Membrane</keyword>
<keyword evidence="8" id="KW-1185">Reference proteome</keyword>